<accession>A0A7S0KM49</accession>
<dbReference type="PROSITE" id="PS50191">
    <property type="entry name" value="CRAL_TRIO"/>
    <property type="match status" value="1"/>
</dbReference>
<protein>
    <recommendedName>
        <fullName evidence="1">CRAL-TRIO domain-containing protein</fullName>
    </recommendedName>
</protein>
<proteinExistence type="predicted"/>
<reference evidence="2" key="1">
    <citation type="submission" date="2021-01" db="EMBL/GenBank/DDBJ databases">
        <authorList>
            <person name="Corre E."/>
            <person name="Pelletier E."/>
            <person name="Niang G."/>
            <person name="Scheremetjew M."/>
            <person name="Finn R."/>
            <person name="Kale V."/>
            <person name="Holt S."/>
            <person name="Cochrane G."/>
            <person name="Meng A."/>
            <person name="Brown T."/>
            <person name="Cohen L."/>
        </authorList>
    </citation>
    <scope>NUCLEOTIDE SEQUENCE</scope>
    <source>
        <strain evidence="2">CCMP494</strain>
    </source>
</reference>
<dbReference type="InterPro" id="IPR001251">
    <property type="entry name" value="CRAL-TRIO_dom"/>
</dbReference>
<sequence>MTTDDEVAEGDLHGRAMPVLNQDDVDALARAVQPILDSDEAVRRWCTRANVERFLRADRGNLAKATKRLTDTLKWRVAERPETRVCSACINKDLRSHYMNFVGWDRRGRALVYSDIGLAKDKTPSTNAEHCMQVLELLEPNLRPFPNDQYVWVVDFHQFSVYDMNPSVASACLGLFARSYPERLAGMIMVGAPMLFNGLYRAVCAFADPVTVKKVRFVVGPDGKGGGKAFDPVMDEFFDAETKAWLAAEMTENRKRWKEVAKRKSWMAATFAGRGSTHGWWQTLQPSKTKPPEPPVEGEGGHDIRGCESFRACDAFKNVAQAVRSRGAHGALTSRLADLAPEGIPEPEE</sequence>
<dbReference type="CDD" id="cd00170">
    <property type="entry name" value="SEC14"/>
    <property type="match status" value="1"/>
</dbReference>
<feature type="domain" description="CRAL-TRIO" evidence="1">
    <location>
        <begin position="101"/>
        <end position="254"/>
    </location>
</feature>
<evidence type="ECO:0000313" key="2">
    <source>
        <dbReference type="EMBL" id="CAD8584340.1"/>
    </source>
</evidence>
<dbReference type="Gene3D" id="3.40.525.10">
    <property type="entry name" value="CRAL-TRIO lipid binding domain"/>
    <property type="match status" value="1"/>
</dbReference>
<dbReference type="InterPro" id="IPR052578">
    <property type="entry name" value="PI_Transfer_CRAL-TRIO"/>
</dbReference>
<dbReference type="InterPro" id="IPR036273">
    <property type="entry name" value="CRAL/TRIO_N_dom_sf"/>
</dbReference>
<dbReference type="AlphaFoldDB" id="A0A7S0KM49"/>
<gene>
    <name evidence="2" type="ORF">MSP1404_LOCUS4473</name>
</gene>
<dbReference type="SUPFAM" id="SSF46938">
    <property type="entry name" value="CRAL/TRIO N-terminal domain"/>
    <property type="match status" value="1"/>
</dbReference>
<dbReference type="EMBL" id="HBEV01005852">
    <property type="protein sequence ID" value="CAD8584340.1"/>
    <property type="molecule type" value="Transcribed_RNA"/>
</dbReference>
<dbReference type="SUPFAM" id="SSF52087">
    <property type="entry name" value="CRAL/TRIO domain"/>
    <property type="match status" value="1"/>
</dbReference>
<dbReference type="PANTHER" id="PTHR45824:SF29">
    <property type="entry name" value="GH16843P"/>
    <property type="match status" value="1"/>
</dbReference>
<dbReference type="Pfam" id="PF00650">
    <property type="entry name" value="CRAL_TRIO"/>
    <property type="match status" value="1"/>
</dbReference>
<evidence type="ECO:0000259" key="1">
    <source>
        <dbReference type="PROSITE" id="PS50191"/>
    </source>
</evidence>
<dbReference type="PANTHER" id="PTHR45824">
    <property type="entry name" value="GH16843P"/>
    <property type="match status" value="1"/>
</dbReference>
<dbReference type="InterPro" id="IPR036865">
    <property type="entry name" value="CRAL-TRIO_dom_sf"/>
</dbReference>
<dbReference type="GO" id="GO:0008526">
    <property type="term" value="F:phosphatidylinositol transfer activity"/>
    <property type="evidence" value="ECO:0007669"/>
    <property type="project" value="TreeGrafter"/>
</dbReference>
<dbReference type="SMART" id="SM00516">
    <property type="entry name" value="SEC14"/>
    <property type="match status" value="1"/>
</dbReference>
<organism evidence="2">
    <name type="scientific">Micromonas pusilla</name>
    <name type="common">Picoplanktonic green alga</name>
    <name type="synonym">Chromulina pusilla</name>
    <dbReference type="NCBI Taxonomy" id="38833"/>
    <lineage>
        <taxon>Eukaryota</taxon>
        <taxon>Viridiplantae</taxon>
        <taxon>Chlorophyta</taxon>
        <taxon>Mamiellophyceae</taxon>
        <taxon>Mamiellales</taxon>
        <taxon>Mamiellaceae</taxon>
        <taxon>Micromonas</taxon>
    </lineage>
</organism>
<name>A0A7S0KM49_MICPS</name>